<sequence>MAHRFIGGDRPAAAQRGLETSDPGLAQYVLRVYNYMAAGLVLTGVVAYVGAASGLYASIAATPLFWIVLLAPLALVFLLSLRIERISLGAARICFWSYAALVGLSLSGIFLVYTGDSIARVFLISAATFGATSLYGYTTRADLSRFGSFLFMGLAGIVIASLVNLFLASTALQFVVSVIGVLVFTGLTAYDTQRIRNLYIAGEDDVVAGKKAVIGALALYLDFLSIFLMLLRLLGDRRR</sequence>
<comment type="similarity">
    <text evidence="2 6">Belongs to the BI1 family.</text>
</comment>
<name>A0A6I1PU29_PARAM</name>
<evidence type="ECO:0000256" key="4">
    <source>
        <dbReference type="ARBA" id="ARBA00022989"/>
    </source>
</evidence>
<evidence type="ECO:0000256" key="3">
    <source>
        <dbReference type="ARBA" id="ARBA00022692"/>
    </source>
</evidence>
<feature type="transmembrane region" description="Helical" evidence="6">
    <location>
        <begin position="149"/>
        <end position="168"/>
    </location>
</feature>
<dbReference type="PANTHER" id="PTHR23291:SF50">
    <property type="entry name" value="PROTEIN LIFEGUARD 4"/>
    <property type="match status" value="1"/>
</dbReference>
<gene>
    <name evidence="7" type="ORF">HDG40_007167</name>
</gene>
<dbReference type="CDD" id="cd10432">
    <property type="entry name" value="BI-1-like_bacterial"/>
    <property type="match status" value="1"/>
</dbReference>
<dbReference type="InterPro" id="IPR006214">
    <property type="entry name" value="Bax_inhibitor_1-related"/>
</dbReference>
<dbReference type="RefSeq" id="WP_018433014.1">
    <property type="nucleotide sequence ID" value="NZ_JACHDD010000017.1"/>
</dbReference>
<feature type="transmembrane region" description="Helical" evidence="6">
    <location>
        <begin position="212"/>
        <end position="234"/>
    </location>
</feature>
<dbReference type="Pfam" id="PF01027">
    <property type="entry name" value="Bax1-I"/>
    <property type="match status" value="1"/>
</dbReference>
<keyword evidence="5 6" id="KW-0472">Membrane</keyword>
<keyword evidence="8" id="KW-1185">Reference proteome</keyword>
<comment type="caution">
    <text evidence="7">The sequence shown here is derived from an EMBL/GenBank/DDBJ whole genome shotgun (WGS) entry which is preliminary data.</text>
</comment>
<dbReference type="OrthoDB" id="9793828at2"/>
<evidence type="ECO:0000256" key="2">
    <source>
        <dbReference type="ARBA" id="ARBA00010350"/>
    </source>
</evidence>
<evidence type="ECO:0000256" key="6">
    <source>
        <dbReference type="RuleBase" id="RU004379"/>
    </source>
</evidence>
<organism evidence="7 8">
    <name type="scientific">Paraburkholderia atlantica</name>
    <dbReference type="NCBI Taxonomy" id="2654982"/>
    <lineage>
        <taxon>Bacteria</taxon>
        <taxon>Pseudomonadati</taxon>
        <taxon>Pseudomonadota</taxon>
        <taxon>Betaproteobacteria</taxon>
        <taxon>Burkholderiales</taxon>
        <taxon>Burkholderiaceae</taxon>
        <taxon>Paraburkholderia</taxon>
    </lineage>
</organism>
<protein>
    <submittedName>
        <fullName evidence="7">Uncharacterized protein</fullName>
    </submittedName>
</protein>
<dbReference type="PANTHER" id="PTHR23291">
    <property type="entry name" value="BAX INHIBITOR-RELATED"/>
    <property type="match status" value="1"/>
</dbReference>
<dbReference type="GO" id="GO:0005886">
    <property type="term" value="C:plasma membrane"/>
    <property type="evidence" value="ECO:0007669"/>
    <property type="project" value="TreeGrafter"/>
</dbReference>
<keyword evidence="4 6" id="KW-1133">Transmembrane helix</keyword>
<evidence type="ECO:0000256" key="1">
    <source>
        <dbReference type="ARBA" id="ARBA00004141"/>
    </source>
</evidence>
<evidence type="ECO:0000256" key="5">
    <source>
        <dbReference type="ARBA" id="ARBA00023136"/>
    </source>
</evidence>
<feature type="transmembrane region" description="Helical" evidence="6">
    <location>
        <begin position="174"/>
        <end position="191"/>
    </location>
</feature>
<feature type="transmembrane region" description="Helical" evidence="6">
    <location>
        <begin position="35"/>
        <end position="57"/>
    </location>
</feature>
<evidence type="ECO:0000313" key="8">
    <source>
        <dbReference type="Proteomes" id="UP000592780"/>
    </source>
</evidence>
<dbReference type="EMBL" id="JACHDD010000017">
    <property type="protein sequence ID" value="MBB5428972.1"/>
    <property type="molecule type" value="Genomic_DNA"/>
</dbReference>
<keyword evidence="3 6" id="KW-0812">Transmembrane</keyword>
<feature type="transmembrane region" description="Helical" evidence="6">
    <location>
        <begin position="93"/>
        <end position="112"/>
    </location>
</feature>
<reference evidence="7 8" key="1">
    <citation type="submission" date="2020-08" db="EMBL/GenBank/DDBJ databases">
        <title>Genomic Encyclopedia of Type Strains, Phase IV (KMG-V): Genome sequencing to study the core and pangenomes of soil and plant-associated prokaryotes.</title>
        <authorList>
            <person name="Whitman W."/>
        </authorList>
    </citation>
    <scope>NUCLEOTIDE SEQUENCE [LARGE SCALE GENOMIC DNA]</scope>
    <source>
        <strain evidence="7 8">JPY158</strain>
    </source>
</reference>
<evidence type="ECO:0000313" key="7">
    <source>
        <dbReference type="EMBL" id="MBB5428972.1"/>
    </source>
</evidence>
<proteinExistence type="inferred from homology"/>
<comment type="subcellular location">
    <subcellularLocation>
        <location evidence="1">Membrane</location>
        <topology evidence="1">Multi-pass membrane protein</topology>
    </subcellularLocation>
</comment>
<accession>A0A6I1PU29</accession>
<dbReference type="Proteomes" id="UP000592780">
    <property type="component" value="Unassembled WGS sequence"/>
</dbReference>
<feature type="transmembrane region" description="Helical" evidence="6">
    <location>
        <begin position="63"/>
        <end position="81"/>
    </location>
</feature>
<dbReference type="AlphaFoldDB" id="A0A6I1PU29"/>